<dbReference type="EMBL" id="CAJNIZ010023302">
    <property type="protein sequence ID" value="CAE7467970.1"/>
    <property type="molecule type" value="Genomic_DNA"/>
</dbReference>
<evidence type="ECO:0000313" key="2">
    <source>
        <dbReference type="Proteomes" id="UP000649617"/>
    </source>
</evidence>
<keyword evidence="2" id="KW-1185">Reference proteome</keyword>
<gene>
    <name evidence="1" type="ORF">SPIL2461_LOCUS11802</name>
</gene>
<reference evidence="1" key="1">
    <citation type="submission" date="2021-02" db="EMBL/GenBank/DDBJ databases">
        <authorList>
            <person name="Dougan E. K."/>
            <person name="Rhodes N."/>
            <person name="Thang M."/>
            <person name="Chan C."/>
        </authorList>
    </citation>
    <scope>NUCLEOTIDE SEQUENCE</scope>
</reference>
<comment type="caution">
    <text evidence="1">The sequence shown here is derived from an EMBL/GenBank/DDBJ whole genome shotgun (WGS) entry which is preliminary data.</text>
</comment>
<dbReference type="AlphaFoldDB" id="A0A812SB31"/>
<protein>
    <submittedName>
        <fullName evidence="1">Uncharacterized protein</fullName>
    </submittedName>
</protein>
<accession>A0A812SB31</accession>
<name>A0A812SB31_SYMPI</name>
<dbReference type="OrthoDB" id="447165at2759"/>
<sequence length="81" mass="9621">MVQPKRKRTDLSTPAWLRDRWNKGAAEKDEMADVLQRVNRDKNLFVNELYKIVVKKVVVEIVKDQGWYAETQMKTELKWSA</sequence>
<proteinExistence type="predicted"/>
<evidence type="ECO:0000313" key="1">
    <source>
        <dbReference type="EMBL" id="CAE7467970.1"/>
    </source>
</evidence>
<organism evidence="1 2">
    <name type="scientific">Symbiodinium pilosum</name>
    <name type="common">Dinoflagellate</name>
    <dbReference type="NCBI Taxonomy" id="2952"/>
    <lineage>
        <taxon>Eukaryota</taxon>
        <taxon>Sar</taxon>
        <taxon>Alveolata</taxon>
        <taxon>Dinophyceae</taxon>
        <taxon>Suessiales</taxon>
        <taxon>Symbiodiniaceae</taxon>
        <taxon>Symbiodinium</taxon>
    </lineage>
</organism>
<dbReference type="Proteomes" id="UP000649617">
    <property type="component" value="Unassembled WGS sequence"/>
</dbReference>